<organism evidence="1">
    <name type="scientific">Anguilla anguilla</name>
    <name type="common">European freshwater eel</name>
    <name type="synonym">Muraena anguilla</name>
    <dbReference type="NCBI Taxonomy" id="7936"/>
    <lineage>
        <taxon>Eukaryota</taxon>
        <taxon>Metazoa</taxon>
        <taxon>Chordata</taxon>
        <taxon>Craniata</taxon>
        <taxon>Vertebrata</taxon>
        <taxon>Euteleostomi</taxon>
        <taxon>Actinopterygii</taxon>
        <taxon>Neopterygii</taxon>
        <taxon>Teleostei</taxon>
        <taxon>Anguilliformes</taxon>
        <taxon>Anguillidae</taxon>
        <taxon>Anguilla</taxon>
    </lineage>
</organism>
<reference evidence="1" key="2">
    <citation type="journal article" date="2015" name="Fish Shellfish Immunol.">
        <title>Early steps in the European eel (Anguilla anguilla)-Vibrio vulnificus interaction in the gills: Role of the RtxA13 toxin.</title>
        <authorList>
            <person name="Callol A."/>
            <person name="Pajuelo D."/>
            <person name="Ebbesson L."/>
            <person name="Teles M."/>
            <person name="MacKenzie S."/>
            <person name="Amaro C."/>
        </authorList>
    </citation>
    <scope>NUCLEOTIDE SEQUENCE</scope>
</reference>
<reference evidence="1" key="1">
    <citation type="submission" date="2014-11" db="EMBL/GenBank/DDBJ databases">
        <authorList>
            <person name="Amaro Gonzalez C."/>
        </authorList>
    </citation>
    <scope>NUCLEOTIDE SEQUENCE</scope>
</reference>
<dbReference type="EMBL" id="GBXM01026800">
    <property type="protein sequence ID" value="JAH81777.1"/>
    <property type="molecule type" value="Transcribed_RNA"/>
</dbReference>
<evidence type="ECO:0000313" key="1">
    <source>
        <dbReference type="EMBL" id="JAH81777.1"/>
    </source>
</evidence>
<dbReference type="AlphaFoldDB" id="A0A0E9VUR0"/>
<name>A0A0E9VUR0_ANGAN</name>
<protein>
    <submittedName>
        <fullName evidence="1">Uncharacterized protein</fullName>
    </submittedName>
</protein>
<accession>A0A0E9VUR0</accession>
<sequence length="17" mass="1923">MGCCPQLRCFDGIMHVL</sequence>
<proteinExistence type="predicted"/>